<gene>
    <name evidence="1" type="ORF">LTR24_010413</name>
</gene>
<organism evidence="1 2">
    <name type="scientific">Lithohypha guttulata</name>
    <dbReference type="NCBI Taxonomy" id="1690604"/>
    <lineage>
        <taxon>Eukaryota</taxon>
        <taxon>Fungi</taxon>
        <taxon>Dikarya</taxon>
        <taxon>Ascomycota</taxon>
        <taxon>Pezizomycotina</taxon>
        <taxon>Eurotiomycetes</taxon>
        <taxon>Chaetothyriomycetidae</taxon>
        <taxon>Chaetothyriales</taxon>
        <taxon>Trichomeriaceae</taxon>
        <taxon>Lithohypha</taxon>
    </lineage>
</organism>
<accession>A0ABR0JUS1</accession>
<evidence type="ECO:0000313" key="1">
    <source>
        <dbReference type="EMBL" id="KAK5072345.1"/>
    </source>
</evidence>
<comment type="caution">
    <text evidence="1">The sequence shown here is derived from an EMBL/GenBank/DDBJ whole genome shotgun (WGS) entry which is preliminary data.</text>
</comment>
<dbReference type="Proteomes" id="UP001345013">
    <property type="component" value="Unassembled WGS sequence"/>
</dbReference>
<reference evidence="1 2" key="1">
    <citation type="submission" date="2023-08" db="EMBL/GenBank/DDBJ databases">
        <title>Black Yeasts Isolated from many extreme environments.</title>
        <authorList>
            <person name="Coleine C."/>
            <person name="Stajich J.E."/>
            <person name="Selbmann L."/>
        </authorList>
    </citation>
    <scope>NUCLEOTIDE SEQUENCE [LARGE SCALE GENOMIC DNA]</scope>
    <source>
        <strain evidence="1 2">CCFEE 5885</strain>
    </source>
</reference>
<evidence type="ECO:0000313" key="2">
    <source>
        <dbReference type="Proteomes" id="UP001345013"/>
    </source>
</evidence>
<name>A0ABR0JUS1_9EURO</name>
<proteinExistence type="predicted"/>
<dbReference type="EMBL" id="JAVRRG010000324">
    <property type="protein sequence ID" value="KAK5072345.1"/>
    <property type="molecule type" value="Genomic_DNA"/>
</dbReference>
<keyword evidence="2" id="KW-1185">Reference proteome</keyword>
<protein>
    <submittedName>
        <fullName evidence="1">Uncharacterized protein</fullName>
    </submittedName>
</protein>
<sequence length="479" mass="53944">MEHVSPQPRSWNDLPDELKLHITYHVATPGPHSADSSELTERPRNLPIDLSLRGSDTLSRAIALESIAKTHAFVKVMTYECGVGNACQNMILKELEDAFGPPKTNQLLSEMHENGHVRLSVVTVDLACTNRRHENGTGPAKLAAFFEINHYRTILLCNLLQTWEPFHVLIDLQTLHKGIGKQVCQFLDGMRDAVTDKQITFDTQLEGNLITPGPWSRMEEQIQSASMSTSKQILAFVRANTKSLQALLDAGHPVHHLVPLAMSFFEANVMKTRGLLLSFQQDGTGNMGTVKHLLNNYRYVILAGLSGYLLGQPLTAEKQKHYLFTSRYHVWVLRIFLTSSTSYLYDHLVQGSFSDGQRLSQADLEYLRSRSPLVRMRAQFSLALARMKLLPHFTMPDELMSTGQVDNHVEENLARAIQEMNKIECILQNAKSQENECRGRTQAFGSSRCGTWRRRFILLTVLVGVLCAVLSRKAVQPQL</sequence>